<dbReference type="EMBL" id="JARKIF010000001">
    <property type="protein sequence ID" value="KAJ7651121.1"/>
    <property type="molecule type" value="Genomic_DNA"/>
</dbReference>
<dbReference type="Proteomes" id="UP001221142">
    <property type="component" value="Unassembled WGS sequence"/>
</dbReference>
<organism evidence="1 2">
    <name type="scientific">Roridomyces roridus</name>
    <dbReference type="NCBI Taxonomy" id="1738132"/>
    <lineage>
        <taxon>Eukaryota</taxon>
        <taxon>Fungi</taxon>
        <taxon>Dikarya</taxon>
        <taxon>Basidiomycota</taxon>
        <taxon>Agaricomycotina</taxon>
        <taxon>Agaricomycetes</taxon>
        <taxon>Agaricomycetidae</taxon>
        <taxon>Agaricales</taxon>
        <taxon>Marasmiineae</taxon>
        <taxon>Mycenaceae</taxon>
        <taxon>Roridomyces</taxon>
    </lineage>
</organism>
<comment type="caution">
    <text evidence="1">The sequence shown here is derived from an EMBL/GenBank/DDBJ whole genome shotgun (WGS) entry which is preliminary data.</text>
</comment>
<evidence type="ECO:0000313" key="1">
    <source>
        <dbReference type="EMBL" id="KAJ7651121.1"/>
    </source>
</evidence>
<protein>
    <recommendedName>
        <fullName evidence="3">F-box domain-containing protein</fullName>
    </recommendedName>
</protein>
<name>A0AAD7CKJ7_9AGAR</name>
<gene>
    <name evidence="1" type="ORF">FB45DRAFT_31695</name>
</gene>
<evidence type="ECO:0000313" key="2">
    <source>
        <dbReference type="Proteomes" id="UP001221142"/>
    </source>
</evidence>
<proteinExistence type="predicted"/>
<keyword evidence="2" id="KW-1185">Reference proteome</keyword>
<reference evidence="1" key="1">
    <citation type="submission" date="2023-03" db="EMBL/GenBank/DDBJ databases">
        <title>Massive genome expansion in bonnet fungi (Mycena s.s.) driven by repeated elements and novel gene families across ecological guilds.</title>
        <authorList>
            <consortium name="Lawrence Berkeley National Laboratory"/>
            <person name="Harder C.B."/>
            <person name="Miyauchi S."/>
            <person name="Viragh M."/>
            <person name="Kuo A."/>
            <person name="Thoen E."/>
            <person name="Andreopoulos B."/>
            <person name="Lu D."/>
            <person name="Skrede I."/>
            <person name="Drula E."/>
            <person name="Henrissat B."/>
            <person name="Morin E."/>
            <person name="Kohler A."/>
            <person name="Barry K."/>
            <person name="LaButti K."/>
            <person name="Morin E."/>
            <person name="Salamov A."/>
            <person name="Lipzen A."/>
            <person name="Mereny Z."/>
            <person name="Hegedus B."/>
            <person name="Baldrian P."/>
            <person name="Stursova M."/>
            <person name="Weitz H."/>
            <person name="Taylor A."/>
            <person name="Grigoriev I.V."/>
            <person name="Nagy L.G."/>
            <person name="Martin F."/>
            <person name="Kauserud H."/>
        </authorList>
    </citation>
    <scope>NUCLEOTIDE SEQUENCE</scope>
    <source>
        <strain evidence="1">9284</strain>
    </source>
</reference>
<sequence>MASPRTTTLPDEILSEILSPALQVSEELFSDTSHVSPFSDYTPLTSAYLLVCKDWLRVATPLLYSVVVLRSTPQANALESVLLSHPEFGGYIKKLRVEGGYGPAMYTSLGARLYTTDEQVVVYMYTILQASLS</sequence>
<evidence type="ECO:0008006" key="3">
    <source>
        <dbReference type="Google" id="ProtNLM"/>
    </source>
</evidence>
<dbReference type="AlphaFoldDB" id="A0AAD7CKJ7"/>
<accession>A0AAD7CKJ7</accession>